<dbReference type="AlphaFoldDB" id="A0A2P2ED54"/>
<protein>
    <submittedName>
        <fullName evidence="1">Uncharacterized protein</fullName>
    </submittedName>
</protein>
<sequence>MRRAWRLLLQGRQPLGAVQTARLSWLPVSGDALAWLKNCLRRRFPSFFDFKGPSFRFAPARAKPLCATDRLSLLVKPRFARQLIKCAWTLQQVLCHLKFGPFGVGVFCRSFPWLDEEVWHESIEVHVRAESVRREARRRRNASRVDLSQGRDQPGDILQLEETLCWPYAV</sequence>
<proteinExistence type="predicted"/>
<evidence type="ECO:0000313" key="2">
    <source>
        <dbReference type="Proteomes" id="UP000245086"/>
    </source>
</evidence>
<name>A0A2P2ED54_9PROT</name>
<organism evidence="1 2">
    <name type="scientific">Candidatus Phycosocius bacilliformis</name>
    <dbReference type="NCBI Taxonomy" id="1445552"/>
    <lineage>
        <taxon>Bacteria</taxon>
        <taxon>Pseudomonadati</taxon>
        <taxon>Pseudomonadota</taxon>
        <taxon>Alphaproteobacteria</taxon>
        <taxon>Caulobacterales</taxon>
        <taxon>Caulobacterales incertae sedis</taxon>
        <taxon>Candidatus Phycosocius</taxon>
    </lineage>
</organism>
<dbReference type="EMBL" id="BFBR01000009">
    <property type="protein sequence ID" value="GBF58986.1"/>
    <property type="molecule type" value="Genomic_DNA"/>
</dbReference>
<keyword evidence="2" id="KW-1185">Reference proteome</keyword>
<accession>A0A2P2ED54</accession>
<comment type="caution">
    <text evidence="1">The sequence shown here is derived from an EMBL/GenBank/DDBJ whole genome shotgun (WGS) entry which is preliminary data.</text>
</comment>
<dbReference type="Proteomes" id="UP000245086">
    <property type="component" value="Unassembled WGS sequence"/>
</dbReference>
<gene>
    <name evidence="1" type="ORF">PbB2_02677</name>
</gene>
<reference evidence="1 2" key="1">
    <citation type="journal article" date="2018" name="Genome Announc.">
        <title>Draft Genome Sequence of "Candidatus Phycosocius bacilliformis," an Alphaproteobacterial Ectosymbiont of the Hydrocarbon-Producing Green Alga Botryococcus braunii.</title>
        <authorList>
            <person name="Tanabe Y."/>
            <person name="Yamaguchi H."/>
            <person name="Watanabe M.M."/>
        </authorList>
    </citation>
    <scope>NUCLEOTIDE SEQUENCE [LARGE SCALE GENOMIC DNA]</scope>
    <source>
        <strain evidence="1 2">BOTRYCO-2</strain>
    </source>
</reference>
<evidence type="ECO:0000313" key="1">
    <source>
        <dbReference type="EMBL" id="GBF58986.1"/>
    </source>
</evidence>